<evidence type="ECO:0000256" key="5">
    <source>
        <dbReference type="ARBA" id="ARBA00037974"/>
    </source>
</evidence>
<dbReference type="GO" id="GO:0008483">
    <property type="term" value="F:transaminase activity"/>
    <property type="evidence" value="ECO:0007669"/>
    <property type="project" value="UniProtKB-KW"/>
</dbReference>
<evidence type="ECO:0000313" key="9">
    <source>
        <dbReference type="EMBL" id="SED48890.1"/>
    </source>
</evidence>
<sequence length="370" mass="41401">MTELRPITRQAENTLALAKYPEAQPHWVADMAFATPDAIISAVRKRIEEGHFSYPNIPYSVYESIQHWCKNQYDWSIQKEWIVIVPNTISGVRTAIKSTCPQGTVMLQSPNYNKLLNLSKGFHLTPYTIELTDNGRPFTLSDLRHIKQTNPSAIVLCNPTNPTGIVSIQEELESLALSIKNLDTIVISDEAHADIILGQRRHLPAGSIKGLENKSITLLSPSKTFNLAGISIAYAVIPCPKIRDKFKETQTFYASGINALGLVALESAYFNCSDWLQALLQQLKSNQKVLHTTLRHTSLKYKPSEATYLAWIDTRETDGDVFDKLLQAGIAVSNGEEFGSPGWIRFNFACPQDQLTTATCTFLDLFRNIK</sequence>
<evidence type="ECO:0000256" key="1">
    <source>
        <dbReference type="ARBA" id="ARBA00001933"/>
    </source>
</evidence>
<proteinExistence type="inferred from homology"/>
<dbReference type="PANTHER" id="PTHR43525:SF1">
    <property type="entry name" value="PROTEIN MALY"/>
    <property type="match status" value="1"/>
</dbReference>
<dbReference type="InterPro" id="IPR051798">
    <property type="entry name" value="Class-II_PLP-Dep_Aminotrans"/>
</dbReference>
<keyword evidence="4 9" id="KW-0456">Lyase</keyword>
<comment type="cofactor">
    <cofactor evidence="1">
        <name>pyridoxal 5'-phosphate</name>
        <dbReference type="ChEBI" id="CHEBI:597326"/>
    </cofactor>
</comment>
<dbReference type="Gene3D" id="3.90.1150.10">
    <property type="entry name" value="Aspartate Aminotransferase, domain 1"/>
    <property type="match status" value="1"/>
</dbReference>
<dbReference type="EMBL" id="VZPQ01000005">
    <property type="protein sequence ID" value="KAB0567604.1"/>
    <property type="molecule type" value="Genomic_DNA"/>
</dbReference>
<reference evidence="8 11" key="2">
    <citation type="submission" date="2018-03" db="EMBL/GenBank/DDBJ databases">
        <title>Draft genome sequence of the type strain of Pseudomonas palleroniana LMG 23076, isolated from rice in Cameroon.</title>
        <authorList>
            <person name="Tambong J.T."/>
        </authorList>
    </citation>
    <scope>NUCLEOTIDE SEQUENCE [LARGE SCALE GENOMIC DNA]</scope>
    <source>
        <strain evidence="8 11">LMG 23076</strain>
    </source>
</reference>
<dbReference type="SUPFAM" id="SSF53383">
    <property type="entry name" value="PLP-dependent transferases"/>
    <property type="match status" value="1"/>
</dbReference>
<evidence type="ECO:0000256" key="2">
    <source>
        <dbReference type="ARBA" id="ARBA00012224"/>
    </source>
</evidence>
<dbReference type="PANTHER" id="PTHR43525">
    <property type="entry name" value="PROTEIN MALY"/>
    <property type="match status" value="1"/>
</dbReference>
<evidence type="ECO:0000313" key="10">
    <source>
        <dbReference type="Proteomes" id="UP000199129"/>
    </source>
</evidence>
<dbReference type="Gene3D" id="3.40.640.10">
    <property type="entry name" value="Type I PLP-dependent aspartate aminotransferase-like (Major domain)"/>
    <property type="match status" value="1"/>
</dbReference>
<protein>
    <recommendedName>
        <fullName evidence="2">cysteine-S-conjugate beta-lyase</fullName>
        <ecNumber evidence="2">4.4.1.13</ecNumber>
    </recommendedName>
</protein>
<evidence type="ECO:0000313" key="8">
    <source>
        <dbReference type="EMBL" id="PTC24433.1"/>
    </source>
</evidence>
<dbReference type="EC" id="4.4.1.13" evidence="2"/>
<dbReference type="Proteomes" id="UP000240476">
    <property type="component" value="Unassembled WGS sequence"/>
</dbReference>
<dbReference type="InterPro" id="IPR015422">
    <property type="entry name" value="PyrdxlP-dep_Trfase_small"/>
</dbReference>
<dbReference type="Proteomes" id="UP000423257">
    <property type="component" value="Unassembled WGS sequence"/>
</dbReference>
<comment type="similarity">
    <text evidence="5">Belongs to the class-II pyridoxal-phosphate-dependent aminotransferase family. MalY/PatB cystathionine beta-lyase subfamily.</text>
</comment>
<accession>A0A1H5B4P0</accession>
<evidence type="ECO:0000313" key="11">
    <source>
        <dbReference type="Proteomes" id="UP000240476"/>
    </source>
</evidence>
<dbReference type="GO" id="GO:0047804">
    <property type="term" value="F:cysteine-S-conjugate beta-lyase activity"/>
    <property type="evidence" value="ECO:0007669"/>
    <property type="project" value="UniProtKB-EC"/>
</dbReference>
<gene>
    <name evidence="8" type="ORF">C9383_19460</name>
    <name evidence="7" type="ORF">F7R03_11475</name>
    <name evidence="9" type="ORF">SAMN04490198_0319</name>
</gene>
<dbReference type="Pfam" id="PF00155">
    <property type="entry name" value="Aminotran_1_2"/>
    <property type="match status" value="1"/>
</dbReference>
<dbReference type="CDD" id="cd00609">
    <property type="entry name" value="AAT_like"/>
    <property type="match status" value="1"/>
</dbReference>
<dbReference type="InterPro" id="IPR015424">
    <property type="entry name" value="PyrdxlP-dep_Trfase"/>
</dbReference>
<keyword evidence="3" id="KW-0663">Pyridoxal phosphate</keyword>
<dbReference type="AlphaFoldDB" id="A0A1H5B4P0"/>
<dbReference type="InterPro" id="IPR015421">
    <property type="entry name" value="PyrdxlP-dep_Trfase_major"/>
</dbReference>
<dbReference type="GO" id="GO:0030170">
    <property type="term" value="F:pyridoxal phosphate binding"/>
    <property type="evidence" value="ECO:0007669"/>
    <property type="project" value="InterPro"/>
</dbReference>
<keyword evidence="7" id="KW-0808">Transferase</keyword>
<reference evidence="9 10" key="1">
    <citation type="submission" date="2016-10" db="EMBL/GenBank/DDBJ databases">
        <authorList>
            <person name="de Groot N.N."/>
        </authorList>
    </citation>
    <scope>NUCLEOTIDE SEQUENCE [LARGE SCALE GENOMIC DNA]</scope>
    <source>
        <strain evidence="9 10">BS3265</strain>
    </source>
</reference>
<keyword evidence="11" id="KW-1185">Reference proteome</keyword>
<dbReference type="EMBL" id="PYWX01000053">
    <property type="protein sequence ID" value="PTC24433.1"/>
    <property type="molecule type" value="Genomic_DNA"/>
</dbReference>
<dbReference type="Proteomes" id="UP000199129">
    <property type="component" value="Unassembled WGS sequence"/>
</dbReference>
<reference evidence="7 12" key="3">
    <citation type="submission" date="2019-09" db="EMBL/GenBank/DDBJ databases">
        <title>Draft genome sequences of 48 bacterial type strains from the CCUG.</title>
        <authorList>
            <person name="Tunovic T."/>
            <person name="Pineiro-Iglesias B."/>
            <person name="Unosson C."/>
            <person name="Inganas E."/>
            <person name="Ohlen M."/>
            <person name="Cardew S."/>
            <person name="Jensie-Markopoulos S."/>
            <person name="Salva-Serra F."/>
            <person name="Jaen-Luchoro D."/>
            <person name="Karlsson R."/>
            <person name="Svensson-Stadler L."/>
            <person name="Chun J."/>
            <person name="Moore E."/>
        </authorList>
    </citation>
    <scope>NUCLEOTIDE SEQUENCE [LARGE SCALE GENOMIC DNA]</scope>
    <source>
        <strain evidence="7 12">CCUG 51524</strain>
    </source>
</reference>
<evidence type="ECO:0000313" key="12">
    <source>
        <dbReference type="Proteomes" id="UP000423257"/>
    </source>
</evidence>
<keyword evidence="7" id="KW-0032">Aminotransferase</keyword>
<dbReference type="InterPro" id="IPR004839">
    <property type="entry name" value="Aminotransferase_I/II_large"/>
</dbReference>
<name>A0A1H5B4P0_9PSED</name>
<organism evidence="9 10">
    <name type="scientific">Pseudomonas palleroniana</name>
    <dbReference type="NCBI Taxonomy" id="191390"/>
    <lineage>
        <taxon>Bacteria</taxon>
        <taxon>Pseudomonadati</taxon>
        <taxon>Pseudomonadota</taxon>
        <taxon>Gammaproteobacteria</taxon>
        <taxon>Pseudomonadales</taxon>
        <taxon>Pseudomonadaceae</taxon>
        <taxon>Pseudomonas</taxon>
    </lineage>
</organism>
<evidence type="ECO:0000256" key="4">
    <source>
        <dbReference type="ARBA" id="ARBA00023239"/>
    </source>
</evidence>
<feature type="domain" description="Aminotransferase class I/classII large" evidence="6">
    <location>
        <begin position="32"/>
        <end position="357"/>
    </location>
</feature>
<evidence type="ECO:0000259" key="6">
    <source>
        <dbReference type="Pfam" id="PF00155"/>
    </source>
</evidence>
<evidence type="ECO:0000313" key="7">
    <source>
        <dbReference type="EMBL" id="KAB0567604.1"/>
    </source>
</evidence>
<dbReference type="EMBL" id="FNUA01000001">
    <property type="protein sequence ID" value="SED48890.1"/>
    <property type="molecule type" value="Genomic_DNA"/>
</dbReference>
<evidence type="ECO:0000256" key="3">
    <source>
        <dbReference type="ARBA" id="ARBA00022898"/>
    </source>
</evidence>
<dbReference type="RefSeq" id="WP_090365809.1">
    <property type="nucleotide sequence ID" value="NZ_FNUA01000001.1"/>
</dbReference>